<sequence length="471" mass="52429">MLTILPRPKAKLWCWMFVWAHFGSALGYQTAETGNCPPGYQDVNGNCYSPLNCPAGYHLGSDGQCYPRNAMLCPTGYYLNANGMCYLTDPLPCPFESTTTTTTEEPTTTTTTEKPTTTTTTTTTTEKPTTTTTTTTTTEKPTTTTTTEKPTTTTTTTTTTEKPTTTTTTTTTESPPPPPIELPPIVEPPVQLARCPPGSIFYEEQCRRIVCSQGEYYEGRCLSPACPPGTVWHRRTCQVPGYITTILEIDNVIRNQHEYTVASENINRVEYSTLRPYDGSYDKSYDASTKPEEYHDTTTTTHRPWLYPSGQTPRTTTTLRPATPDVFPGRNPPPGCCVVKSPRVCINYAPNWVCSSRERKLCDARVCTHPVIYLKPPQIVQSENRRRLVMPPNPPLQACSTPECKESDFLDCSGCKHNQRDKCSPGCYSYYCPNGSCAFMNSQDYCGIYPSDFGCTADDGCIWDWCHKKCD</sequence>
<proteinExistence type="predicted"/>
<feature type="region of interest" description="Disordered" evidence="1">
    <location>
        <begin position="285"/>
        <end position="325"/>
    </location>
</feature>
<evidence type="ECO:0000256" key="1">
    <source>
        <dbReference type="SAM" id="MobiDB-lite"/>
    </source>
</evidence>
<feature type="signal peptide" evidence="2">
    <location>
        <begin position="1"/>
        <end position="27"/>
    </location>
</feature>
<organism evidence="3 4">
    <name type="scientific">Drosophila madeirensis</name>
    <name type="common">Fruit fly</name>
    <dbReference type="NCBI Taxonomy" id="30013"/>
    <lineage>
        <taxon>Eukaryota</taxon>
        <taxon>Metazoa</taxon>
        <taxon>Ecdysozoa</taxon>
        <taxon>Arthropoda</taxon>
        <taxon>Hexapoda</taxon>
        <taxon>Insecta</taxon>
        <taxon>Pterygota</taxon>
        <taxon>Neoptera</taxon>
        <taxon>Endopterygota</taxon>
        <taxon>Diptera</taxon>
        <taxon>Brachycera</taxon>
        <taxon>Muscomorpha</taxon>
        <taxon>Ephydroidea</taxon>
        <taxon>Drosophilidae</taxon>
        <taxon>Drosophila</taxon>
        <taxon>Sophophora</taxon>
    </lineage>
</organism>
<feature type="region of interest" description="Disordered" evidence="1">
    <location>
        <begin position="97"/>
        <end position="179"/>
    </location>
</feature>
<dbReference type="AlphaFoldDB" id="A0AAU9EUF4"/>
<feature type="compositionally biased region" description="Low complexity" evidence="1">
    <location>
        <begin position="312"/>
        <end position="324"/>
    </location>
</feature>
<feature type="chain" id="PRO_5043325325" evidence="2">
    <location>
        <begin position="28"/>
        <end position="471"/>
    </location>
</feature>
<evidence type="ECO:0000313" key="3">
    <source>
        <dbReference type="EMBL" id="BFF90160.1"/>
    </source>
</evidence>
<keyword evidence="4" id="KW-1185">Reference proteome</keyword>
<evidence type="ECO:0000256" key="2">
    <source>
        <dbReference type="SAM" id="SignalP"/>
    </source>
</evidence>
<reference evidence="3 4" key="1">
    <citation type="submission" date="2024-02" db="EMBL/GenBank/DDBJ databases">
        <title>A chromosome-level genome assembly of Drosophila madeirensis, a fruit fly species endemic to Madeira island.</title>
        <authorList>
            <person name="Tomihara K."/>
            <person name="Llopart A."/>
            <person name="Yamamoto D."/>
        </authorList>
    </citation>
    <scope>NUCLEOTIDE SEQUENCE [LARGE SCALE GENOMIC DNA]</scope>
    <source>
        <strain evidence="3 4">RF1</strain>
    </source>
</reference>
<dbReference type="Proteomes" id="UP001500889">
    <property type="component" value="Chromosome O"/>
</dbReference>
<protein>
    <submittedName>
        <fullName evidence="3">Integumentary mucin C.1</fullName>
    </submittedName>
</protein>
<accession>A0AAU9EUF4</accession>
<evidence type="ECO:0000313" key="4">
    <source>
        <dbReference type="Proteomes" id="UP001500889"/>
    </source>
</evidence>
<gene>
    <name evidence="3" type="ORF">DMAD_08735</name>
</gene>
<feature type="compositionally biased region" description="Low complexity" evidence="1">
    <location>
        <begin position="98"/>
        <end position="173"/>
    </location>
</feature>
<keyword evidence="2" id="KW-0732">Signal</keyword>
<dbReference type="EMBL" id="AP029263">
    <property type="protein sequence ID" value="BFF90160.1"/>
    <property type="molecule type" value="Genomic_DNA"/>
</dbReference>
<name>A0AAU9EUF4_DROMD</name>
<feature type="compositionally biased region" description="Basic and acidic residues" evidence="1">
    <location>
        <begin position="285"/>
        <end position="296"/>
    </location>
</feature>